<dbReference type="AlphaFoldDB" id="A0A8C4GFI1"/>
<dbReference type="PANTHER" id="PTHR45784">
    <property type="entry name" value="C-TYPE LECTIN DOMAIN FAMILY 20 MEMBER A-RELATED"/>
    <property type="match status" value="1"/>
</dbReference>
<reference evidence="3" key="2">
    <citation type="submission" date="2025-09" db="UniProtKB">
        <authorList>
            <consortium name="Ensembl"/>
        </authorList>
    </citation>
    <scope>IDENTIFICATION</scope>
</reference>
<dbReference type="InterPro" id="IPR016187">
    <property type="entry name" value="CTDL_fold"/>
</dbReference>
<evidence type="ECO:0000313" key="3">
    <source>
        <dbReference type="Ensembl" id="ENSDLAP00005004978.2"/>
    </source>
</evidence>
<evidence type="ECO:0000259" key="2">
    <source>
        <dbReference type="PROSITE" id="PS50041"/>
    </source>
</evidence>
<accession>A0A8C4GFI1</accession>
<dbReference type="SUPFAM" id="SSF56436">
    <property type="entry name" value="C-type lectin-like"/>
    <property type="match status" value="2"/>
</dbReference>
<dbReference type="Ensembl" id="ENSDLAT00005005136.2">
    <property type="protein sequence ID" value="ENSDLAP00005004978.2"/>
    <property type="gene ID" value="ENSDLAG00005002207.2"/>
</dbReference>
<dbReference type="InterPro" id="IPR018378">
    <property type="entry name" value="C-type_lectin_CS"/>
</dbReference>
<keyword evidence="1" id="KW-1015">Disulfide bond</keyword>
<feature type="domain" description="C-type lectin" evidence="2">
    <location>
        <begin position="95"/>
        <end position="189"/>
    </location>
</feature>
<dbReference type="PROSITE" id="PS50041">
    <property type="entry name" value="C_TYPE_LECTIN_2"/>
    <property type="match status" value="2"/>
</dbReference>
<dbReference type="InterPro" id="IPR016186">
    <property type="entry name" value="C-type_lectin-like/link_sf"/>
</dbReference>
<dbReference type="Proteomes" id="UP000694389">
    <property type="component" value="Unassembled WGS sequence"/>
</dbReference>
<feature type="domain" description="C-type lectin" evidence="2">
    <location>
        <begin position="1"/>
        <end position="76"/>
    </location>
</feature>
<evidence type="ECO:0000256" key="1">
    <source>
        <dbReference type="ARBA" id="ARBA00023157"/>
    </source>
</evidence>
<evidence type="ECO:0000313" key="4">
    <source>
        <dbReference type="Proteomes" id="UP000694389"/>
    </source>
</evidence>
<dbReference type="GeneTree" id="ENSGT01100000263473"/>
<organism evidence="3 4">
    <name type="scientific">Dicentrarchus labrax</name>
    <name type="common">European seabass</name>
    <name type="synonym">Morone labrax</name>
    <dbReference type="NCBI Taxonomy" id="13489"/>
    <lineage>
        <taxon>Eukaryota</taxon>
        <taxon>Metazoa</taxon>
        <taxon>Chordata</taxon>
        <taxon>Craniata</taxon>
        <taxon>Vertebrata</taxon>
        <taxon>Euteleostomi</taxon>
        <taxon>Actinopterygii</taxon>
        <taxon>Neopterygii</taxon>
        <taxon>Teleostei</taxon>
        <taxon>Neoteleostei</taxon>
        <taxon>Acanthomorphata</taxon>
        <taxon>Eupercaria</taxon>
        <taxon>Moronidae</taxon>
        <taxon>Dicentrarchus</taxon>
    </lineage>
</organism>
<dbReference type="Gene3D" id="3.10.100.10">
    <property type="entry name" value="Mannose-Binding Protein A, subunit A"/>
    <property type="match status" value="2"/>
</dbReference>
<protein>
    <recommendedName>
        <fullName evidence="2">C-type lectin domain-containing protein</fullName>
    </recommendedName>
</protein>
<dbReference type="SMART" id="SM00034">
    <property type="entry name" value="CLECT"/>
    <property type="match status" value="1"/>
</dbReference>
<reference evidence="3" key="1">
    <citation type="submission" date="2025-08" db="UniProtKB">
        <authorList>
            <consortium name="Ensembl"/>
        </authorList>
    </citation>
    <scope>IDENTIFICATION</scope>
</reference>
<dbReference type="Pfam" id="PF00059">
    <property type="entry name" value="Lectin_C"/>
    <property type="match status" value="2"/>
</dbReference>
<sequence length="295" mass="34011">MENTFYDFWIGLYEDVITWSWSLPDEDYYGDGEAEFRNWDLGEPNIERGIQHCAGIQDTGLWKDLDCDLLNDFICFDGRGGSPETKILVEIPMKWIDAQYYCRVHHTDLFSVRNQAENQEIQSMVPAGKLTWIGLFGDSWKWSDGSNSLYRFQWQGSLDNLGEGPNCAHFYNRKWSVRSCHTKSMFLCHYFKKRSVLRISTDFDMSDPDIQQQILNQLEAEMKNNGISDFKISWRMSFTHKQSTVSATDGSPATLTGPELNNTDQTTVCISDVMRNLGEKEKTKIDKIKGGRSLI</sequence>
<proteinExistence type="predicted"/>
<dbReference type="InterPro" id="IPR001304">
    <property type="entry name" value="C-type_lectin-like"/>
</dbReference>
<name>A0A8C4GFI1_DICLA</name>
<dbReference type="PANTHER" id="PTHR45784:SF3">
    <property type="entry name" value="C-TYPE LECTIN DOMAIN FAMILY 4 MEMBER K-LIKE-RELATED"/>
    <property type="match status" value="1"/>
</dbReference>
<keyword evidence="4" id="KW-1185">Reference proteome</keyword>
<dbReference type="PROSITE" id="PS00615">
    <property type="entry name" value="C_TYPE_LECTIN_1"/>
    <property type="match status" value="1"/>
</dbReference>